<name>A0A1E5Q372_9PROT</name>
<protein>
    <submittedName>
        <fullName evidence="1">Uncharacterized protein</fullName>
    </submittedName>
</protein>
<dbReference type="Pfam" id="PF05930">
    <property type="entry name" value="Phage_AlpA"/>
    <property type="match status" value="1"/>
</dbReference>
<organism evidence="1 2">
    <name type="scientific">Magnetovibrio blakemorei</name>
    <dbReference type="NCBI Taxonomy" id="28181"/>
    <lineage>
        <taxon>Bacteria</taxon>
        <taxon>Pseudomonadati</taxon>
        <taxon>Pseudomonadota</taxon>
        <taxon>Alphaproteobacteria</taxon>
        <taxon>Rhodospirillales</taxon>
        <taxon>Magnetovibrionaceae</taxon>
        <taxon>Magnetovibrio</taxon>
    </lineage>
</organism>
<dbReference type="EMBL" id="MCGG01000078">
    <property type="protein sequence ID" value="OEJ64029.1"/>
    <property type="molecule type" value="Genomic_DNA"/>
</dbReference>
<dbReference type="InterPro" id="IPR010260">
    <property type="entry name" value="AlpA"/>
</dbReference>
<proteinExistence type="predicted"/>
<dbReference type="AlphaFoldDB" id="A0A1E5Q372"/>
<sequence length="64" mass="7592">MKKEIQPRLMRMRQLTDYTAMSRAHLYHKIAEGDLNPGYMISPGIRVWEKSEIDAWLDKRMGRA</sequence>
<keyword evidence="2" id="KW-1185">Reference proteome</keyword>
<gene>
    <name evidence="1" type="ORF">BEN30_01070</name>
</gene>
<dbReference type="STRING" id="28181.BEN30_01070"/>
<reference evidence="2" key="1">
    <citation type="submission" date="2016-07" db="EMBL/GenBank/DDBJ databases">
        <authorList>
            <person name="Florea S."/>
            <person name="Webb J.S."/>
            <person name="Jaromczyk J."/>
            <person name="Schardl C.L."/>
        </authorList>
    </citation>
    <scope>NUCLEOTIDE SEQUENCE [LARGE SCALE GENOMIC DNA]</scope>
    <source>
        <strain evidence="2">MV-1</strain>
    </source>
</reference>
<dbReference type="OrthoDB" id="1525365at2"/>
<evidence type="ECO:0000313" key="2">
    <source>
        <dbReference type="Proteomes" id="UP000095347"/>
    </source>
</evidence>
<accession>A0A1E5Q372</accession>
<evidence type="ECO:0000313" key="1">
    <source>
        <dbReference type="EMBL" id="OEJ64029.1"/>
    </source>
</evidence>
<dbReference type="Proteomes" id="UP000095347">
    <property type="component" value="Unassembled WGS sequence"/>
</dbReference>
<comment type="caution">
    <text evidence="1">The sequence shown here is derived from an EMBL/GenBank/DDBJ whole genome shotgun (WGS) entry which is preliminary data.</text>
</comment>
<dbReference type="RefSeq" id="WP_069959377.1">
    <property type="nucleotide sequence ID" value="NZ_MCGG01000078.1"/>
</dbReference>
<dbReference type="Gene3D" id="1.10.238.160">
    <property type="match status" value="1"/>
</dbReference>